<dbReference type="SUPFAM" id="SSF144091">
    <property type="entry name" value="Rhomboid-like"/>
    <property type="match status" value="1"/>
</dbReference>
<dbReference type="PANTHER" id="PTHR43066:SF26">
    <property type="entry name" value="RHOMBOID PROTEASE GLPG"/>
    <property type="match status" value="1"/>
</dbReference>
<evidence type="ECO:0000256" key="1">
    <source>
        <dbReference type="ARBA" id="ARBA00004141"/>
    </source>
</evidence>
<evidence type="ECO:0000256" key="3">
    <source>
        <dbReference type="ARBA" id="ARBA00022519"/>
    </source>
</evidence>
<dbReference type="AlphaFoldDB" id="A0A501X531"/>
<feature type="transmembrane region" description="Helical" evidence="7">
    <location>
        <begin position="200"/>
        <end position="221"/>
    </location>
</feature>
<evidence type="ECO:0000313" key="10">
    <source>
        <dbReference type="Proteomes" id="UP000315901"/>
    </source>
</evidence>
<evidence type="ECO:0000259" key="8">
    <source>
        <dbReference type="Pfam" id="PF01694"/>
    </source>
</evidence>
<feature type="transmembrane region" description="Helical" evidence="7">
    <location>
        <begin position="260"/>
        <end position="279"/>
    </location>
</feature>
<keyword evidence="4 7" id="KW-0812">Transmembrane</keyword>
<proteinExistence type="predicted"/>
<evidence type="ECO:0000256" key="2">
    <source>
        <dbReference type="ARBA" id="ARBA00022475"/>
    </source>
</evidence>
<keyword evidence="6 7" id="KW-0472">Membrane</keyword>
<evidence type="ECO:0000256" key="5">
    <source>
        <dbReference type="ARBA" id="ARBA00022989"/>
    </source>
</evidence>
<dbReference type="GO" id="GO:0004252">
    <property type="term" value="F:serine-type endopeptidase activity"/>
    <property type="evidence" value="ECO:0007669"/>
    <property type="project" value="InterPro"/>
</dbReference>
<evidence type="ECO:0000256" key="4">
    <source>
        <dbReference type="ARBA" id="ARBA00022692"/>
    </source>
</evidence>
<dbReference type="Pfam" id="PF01694">
    <property type="entry name" value="Rhomboid"/>
    <property type="match status" value="1"/>
</dbReference>
<dbReference type="Proteomes" id="UP000315901">
    <property type="component" value="Unassembled WGS sequence"/>
</dbReference>
<keyword evidence="10" id="KW-1185">Reference proteome</keyword>
<accession>A0A501X531</accession>
<evidence type="ECO:0000256" key="7">
    <source>
        <dbReference type="SAM" id="Phobius"/>
    </source>
</evidence>
<gene>
    <name evidence="9" type="ORF">FJM67_00815</name>
</gene>
<dbReference type="PANTHER" id="PTHR43066">
    <property type="entry name" value="RHOMBOID-RELATED PROTEIN"/>
    <property type="match status" value="1"/>
</dbReference>
<sequence>MILIYEFAVGEDPGELSKRLWANSIGHRIMPSDRGMQVWLYDPNHIGAATAVIQQWQQHPEMAVSAKVKLKPSGIAATFLGSPVTTLILLLTATVALLTSLGEDLATVSWFTITPFYVSGNSLHFLTLDQVLEQGQWWRLLTPAFLHFGMMHIVFNSLWIWDLGRKIEQLVGKLAYLIGFLLVAVGSNLAQFVIDEYPVFGGLSGVVYGLVGFAWLLPLLLPRIPTLISKPLMVFFLIWLALGYTDLLGSVGLGNMANTAHLSGLVGGICGALLVRLVFRRLGSKF</sequence>
<dbReference type="GO" id="GO:0006508">
    <property type="term" value="P:proteolysis"/>
    <property type="evidence" value="ECO:0007669"/>
    <property type="project" value="UniProtKB-KW"/>
</dbReference>
<feature type="transmembrane region" description="Helical" evidence="7">
    <location>
        <begin position="233"/>
        <end position="254"/>
    </location>
</feature>
<feature type="transmembrane region" description="Helical" evidence="7">
    <location>
        <begin position="75"/>
        <end position="98"/>
    </location>
</feature>
<keyword evidence="5 7" id="KW-1133">Transmembrane helix</keyword>
<reference evidence="9 10" key="1">
    <citation type="submission" date="2019-06" db="EMBL/GenBank/DDBJ databases">
        <title>A novel bacterium of genus Marinomonas, isolated from coastal sand.</title>
        <authorList>
            <person name="Huang H."/>
            <person name="Mo K."/>
            <person name="Hu Y."/>
        </authorList>
    </citation>
    <scope>NUCLEOTIDE SEQUENCE [LARGE SCALE GENOMIC DNA]</scope>
    <source>
        <strain evidence="9 10">HB171799</strain>
    </source>
</reference>
<evidence type="ECO:0000313" key="9">
    <source>
        <dbReference type="EMBL" id="TPE55625.1"/>
    </source>
</evidence>
<comment type="subcellular location">
    <subcellularLocation>
        <location evidence="1">Membrane</location>
        <topology evidence="1">Multi-pass membrane protein</topology>
    </subcellularLocation>
</comment>
<name>A0A501X531_9GAMM</name>
<dbReference type="RefSeq" id="WP_140586749.1">
    <property type="nucleotide sequence ID" value="NZ_VFRR01000001.1"/>
</dbReference>
<dbReference type="GO" id="GO:0016020">
    <property type="term" value="C:membrane"/>
    <property type="evidence" value="ECO:0007669"/>
    <property type="project" value="UniProtKB-SubCell"/>
</dbReference>
<evidence type="ECO:0000256" key="6">
    <source>
        <dbReference type="ARBA" id="ARBA00023136"/>
    </source>
</evidence>
<feature type="transmembrane region" description="Helical" evidence="7">
    <location>
        <begin position="144"/>
        <end position="162"/>
    </location>
</feature>
<dbReference type="InterPro" id="IPR035952">
    <property type="entry name" value="Rhomboid-like_sf"/>
</dbReference>
<dbReference type="Gene3D" id="1.20.1540.10">
    <property type="entry name" value="Rhomboid-like"/>
    <property type="match status" value="1"/>
</dbReference>
<feature type="transmembrane region" description="Helical" evidence="7">
    <location>
        <begin position="174"/>
        <end position="194"/>
    </location>
</feature>
<keyword evidence="3" id="KW-0997">Cell inner membrane</keyword>
<dbReference type="InterPro" id="IPR022764">
    <property type="entry name" value="Peptidase_S54_rhomboid_dom"/>
</dbReference>
<keyword evidence="9" id="KW-0378">Hydrolase</keyword>
<organism evidence="9 10">
    <name type="scientific">Maribrevibacterium harenarium</name>
    <dbReference type="NCBI Taxonomy" id="2589817"/>
    <lineage>
        <taxon>Bacteria</taxon>
        <taxon>Pseudomonadati</taxon>
        <taxon>Pseudomonadota</taxon>
        <taxon>Gammaproteobacteria</taxon>
        <taxon>Oceanospirillales</taxon>
        <taxon>Oceanospirillaceae</taxon>
        <taxon>Maribrevibacterium</taxon>
    </lineage>
</organism>
<protein>
    <submittedName>
        <fullName evidence="9">Rhomboid family intramembrane serine protease</fullName>
    </submittedName>
</protein>
<keyword evidence="9" id="KW-0645">Protease</keyword>
<comment type="caution">
    <text evidence="9">The sequence shown here is derived from an EMBL/GenBank/DDBJ whole genome shotgun (WGS) entry which is preliminary data.</text>
</comment>
<feature type="domain" description="Peptidase S54 rhomboid" evidence="8">
    <location>
        <begin position="134"/>
        <end position="275"/>
    </location>
</feature>
<dbReference type="OrthoDB" id="9778341at2"/>
<keyword evidence="2" id="KW-1003">Cell membrane</keyword>
<dbReference type="EMBL" id="VFRR01000001">
    <property type="protein sequence ID" value="TPE55625.1"/>
    <property type="molecule type" value="Genomic_DNA"/>
</dbReference>